<dbReference type="PROSITE" id="PS01124">
    <property type="entry name" value="HTH_ARAC_FAMILY_2"/>
    <property type="match status" value="1"/>
</dbReference>
<evidence type="ECO:0000256" key="3">
    <source>
        <dbReference type="ARBA" id="ARBA00023163"/>
    </source>
</evidence>
<reference evidence="5" key="1">
    <citation type="submission" date="2020-08" db="EMBL/GenBank/DDBJ databases">
        <title>Genome public.</title>
        <authorList>
            <person name="Liu C."/>
            <person name="Sun Q."/>
        </authorList>
    </citation>
    <scope>NUCLEOTIDE SEQUENCE</scope>
    <source>
        <strain evidence="5">NSJ-33</strain>
    </source>
</reference>
<comment type="caution">
    <text evidence="5">The sequence shown here is derived from an EMBL/GenBank/DDBJ whole genome shotgun (WGS) entry which is preliminary data.</text>
</comment>
<evidence type="ECO:0000256" key="2">
    <source>
        <dbReference type="ARBA" id="ARBA00023125"/>
    </source>
</evidence>
<evidence type="ECO:0000313" key="6">
    <source>
        <dbReference type="Proteomes" id="UP000610760"/>
    </source>
</evidence>
<keyword evidence="3" id="KW-0804">Transcription</keyword>
<dbReference type="SUPFAM" id="SSF51215">
    <property type="entry name" value="Regulatory protein AraC"/>
    <property type="match status" value="1"/>
</dbReference>
<dbReference type="GO" id="GO:0043565">
    <property type="term" value="F:sequence-specific DNA binding"/>
    <property type="evidence" value="ECO:0007669"/>
    <property type="project" value="InterPro"/>
</dbReference>
<protein>
    <submittedName>
        <fullName evidence="5">AraC family transcriptional regulator</fullName>
    </submittedName>
</protein>
<dbReference type="CDD" id="cd06986">
    <property type="entry name" value="cupin_MmsR-like_N"/>
    <property type="match status" value="1"/>
</dbReference>
<keyword evidence="2" id="KW-0238">DNA-binding</keyword>
<dbReference type="RefSeq" id="WP_249296104.1">
    <property type="nucleotide sequence ID" value="NZ_JACRSV010000004.1"/>
</dbReference>
<dbReference type="EMBL" id="JACRSV010000004">
    <property type="protein sequence ID" value="MBC8560814.1"/>
    <property type="molecule type" value="Genomic_DNA"/>
</dbReference>
<accession>A0A926E600</accession>
<dbReference type="SMART" id="SM00342">
    <property type="entry name" value="HTH_ARAC"/>
    <property type="match status" value="1"/>
</dbReference>
<dbReference type="Proteomes" id="UP000610760">
    <property type="component" value="Unassembled WGS sequence"/>
</dbReference>
<dbReference type="Gene3D" id="2.60.120.280">
    <property type="entry name" value="Regulatory protein AraC"/>
    <property type="match status" value="1"/>
</dbReference>
<evidence type="ECO:0000259" key="4">
    <source>
        <dbReference type="PROSITE" id="PS01124"/>
    </source>
</evidence>
<name>A0A926E600_9FIRM</name>
<organism evidence="5 6">
    <name type="scientific">Fumia xinanensis</name>
    <dbReference type="NCBI Taxonomy" id="2763659"/>
    <lineage>
        <taxon>Bacteria</taxon>
        <taxon>Bacillati</taxon>
        <taxon>Bacillota</taxon>
        <taxon>Clostridia</taxon>
        <taxon>Eubacteriales</taxon>
        <taxon>Oscillospiraceae</taxon>
        <taxon>Fumia</taxon>
    </lineage>
</organism>
<dbReference type="SUPFAM" id="SSF46689">
    <property type="entry name" value="Homeodomain-like"/>
    <property type="match status" value="2"/>
</dbReference>
<proteinExistence type="predicted"/>
<evidence type="ECO:0000256" key="1">
    <source>
        <dbReference type="ARBA" id="ARBA00023015"/>
    </source>
</evidence>
<dbReference type="InterPro" id="IPR003313">
    <property type="entry name" value="AraC-bd"/>
</dbReference>
<dbReference type="Gene3D" id="1.10.10.60">
    <property type="entry name" value="Homeodomain-like"/>
    <property type="match status" value="2"/>
</dbReference>
<keyword evidence="1" id="KW-0805">Transcription regulation</keyword>
<dbReference type="InterPro" id="IPR018060">
    <property type="entry name" value="HTH_AraC"/>
</dbReference>
<feature type="domain" description="HTH araC/xylS-type" evidence="4">
    <location>
        <begin position="177"/>
        <end position="275"/>
    </location>
</feature>
<dbReference type="InterPro" id="IPR037923">
    <property type="entry name" value="HTH-like"/>
</dbReference>
<dbReference type="PANTHER" id="PTHR43280">
    <property type="entry name" value="ARAC-FAMILY TRANSCRIPTIONAL REGULATOR"/>
    <property type="match status" value="1"/>
</dbReference>
<dbReference type="AlphaFoldDB" id="A0A926E600"/>
<evidence type="ECO:0000313" key="5">
    <source>
        <dbReference type="EMBL" id="MBC8560814.1"/>
    </source>
</evidence>
<keyword evidence="6" id="KW-1185">Reference proteome</keyword>
<sequence>MGKYIGKSCMGDTCYIHQKPSTVVAVHQCGWQASDKLHSYGPAVWDHFLIHFVVKGKGEFFSQGNTYPVRTGQGFLITPNQSASYRADADDPWEYYWVGFNGIEARNMLEKADLSEENPIFTYDKDDKVKEYLENLYRSFHSAGYKEYAMIGYLYLFFSCIATSKAGKPEAAEEYIKNATEYIENNCFHRLTVQDVARQVGIERSYLYRIFKEKMGCSISTYILNRKIDKAKALLAESNMQITEIACSLNFDSVSHFSMAFKKITTISPRAYRKMSQK</sequence>
<dbReference type="PANTHER" id="PTHR43280:SF2">
    <property type="entry name" value="HTH-TYPE TRANSCRIPTIONAL REGULATOR EXSA"/>
    <property type="match status" value="1"/>
</dbReference>
<dbReference type="Pfam" id="PF12833">
    <property type="entry name" value="HTH_18"/>
    <property type="match status" value="1"/>
</dbReference>
<dbReference type="Pfam" id="PF02311">
    <property type="entry name" value="AraC_binding"/>
    <property type="match status" value="1"/>
</dbReference>
<gene>
    <name evidence="5" type="ORF">H8710_12135</name>
</gene>
<dbReference type="InterPro" id="IPR009057">
    <property type="entry name" value="Homeodomain-like_sf"/>
</dbReference>
<dbReference type="GO" id="GO:0003700">
    <property type="term" value="F:DNA-binding transcription factor activity"/>
    <property type="evidence" value="ECO:0007669"/>
    <property type="project" value="InterPro"/>
</dbReference>